<comment type="caution">
    <text evidence="4">The sequence shown here is derived from an EMBL/GenBank/DDBJ whole genome shotgun (WGS) entry which is preliminary data.</text>
</comment>
<dbReference type="InterPro" id="IPR026881">
    <property type="entry name" value="WYL_dom"/>
</dbReference>
<dbReference type="PIRSF" id="PIRSF016838">
    <property type="entry name" value="PafC"/>
    <property type="match status" value="1"/>
</dbReference>
<dbReference type="PANTHER" id="PTHR34580">
    <property type="match status" value="1"/>
</dbReference>
<evidence type="ECO:0000256" key="2">
    <source>
        <dbReference type="ARBA" id="ARBA00023163"/>
    </source>
</evidence>
<dbReference type="RefSeq" id="WP_248210237.1">
    <property type="nucleotide sequence ID" value="NZ_JALNMH010000011.1"/>
</dbReference>
<dbReference type="Pfam" id="PF08279">
    <property type="entry name" value="HTH_11"/>
    <property type="match status" value="1"/>
</dbReference>
<dbReference type="SUPFAM" id="SSF46785">
    <property type="entry name" value="Winged helix' DNA-binding domain"/>
    <property type="match status" value="1"/>
</dbReference>
<dbReference type="Pfam" id="PF25583">
    <property type="entry name" value="WCX"/>
    <property type="match status" value="1"/>
</dbReference>
<keyword evidence="5" id="KW-1185">Reference proteome</keyword>
<dbReference type="Pfam" id="PF13280">
    <property type="entry name" value="WYL"/>
    <property type="match status" value="1"/>
</dbReference>
<dbReference type="InterPro" id="IPR013196">
    <property type="entry name" value="HTH_11"/>
</dbReference>
<evidence type="ECO:0000313" key="5">
    <source>
        <dbReference type="Proteomes" id="UP001431449"/>
    </source>
</evidence>
<keyword evidence="2" id="KW-0804">Transcription</keyword>
<dbReference type="InterPro" id="IPR057727">
    <property type="entry name" value="WCX_dom"/>
</dbReference>
<evidence type="ECO:0000256" key="1">
    <source>
        <dbReference type="ARBA" id="ARBA00023015"/>
    </source>
</evidence>
<dbReference type="Proteomes" id="UP001431449">
    <property type="component" value="Unassembled WGS sequence"/>
</dbReference>
<dbReference type="PANTHER" id="PTHR34580:SF1">
    <property type="entry name" value="PROTEIN PAFC"/>
    <property type="match status" value="1"/>
</dbReference>
<evidence type="ECO:0000313" key="4">
    <source>
        <dbReference type="EMBL" id="MCK7594663.1"/>
    </source>
</evidence>
<name>A0ABT0GJF9_9GAMM</name>
<feature type="domain" description="HTH deoR-type" evidence="3">
    <location>
        <begin position="2"/>
        <end position="57"/>
    </location>
</feature>
<sequence length="321" mass="35455">MRASRLLTVLMTLQLRGRCTARALAEELGVSLRTVYRDIDELSAAGVPVYSERGRNGGVALLGDFRTELTGLTQGESEALLLAGIPAAAADLGLAGQASSARLKLLAAMPSSSAPAAQRMAERFHLDPLDWYRHPVVPAHLQVVAGCVWENRCLLLDYDSWTRRSQAQVEPLGLVLKAGRWYLVAQSRGRRRIYRLDSIRSAQAAAEHFSRPKNFNLADVWQGQVEAFEASLRRLPVTLRVAPSSHDRLDRLGDRIAQAIRCAAPGADGWRRVEVDMESVEHAAGLLLGFADEIEVLAPRVLREEMLCRAARIEALYRDRS</sequence>
<dbReference type="InterPro" id="IPR036390">
    <property type="entry name" value="WH_DNA-bd_sf"/>
</dbReference>
<proteinExistence type="predicted"/>
<dbReference type="InterPro" id="IPR001034">
    <property type="entry name" value="DeoR_HTH"/>
</dbReference>
<dbReference type="InterPro" id="IPR051534">
    <property type="entry name" value="CBASS_pafABC_assoc_protein"/>
</dbReference>
<dbReference type="InterPro" id="IPR036388">
    <property type="entry name" value="WH-like_DNA-bd_sf"/>
</dbReference>
<organism evidence="4 5">
    <name type="scientific">Pseudomarimonas salicorniae</name>
    <dbReference type="NCBI Taxonomy" id="2933270"/>
    <lineage>
        <taxon>Bacteria</taxon>
        <taxon>Pseudomonadati</taxon>
        <taxon>Pseudomonadota</taxon>
        <taxon>Gammaproteobacteria</taxon>
        <taxon>Lysobacterales</taxon>
        <taxon>Lysobacteraceae</taxon>
        <taxon>Pseudomarimonas</taxon>
    </lineage>
</organism>
<dbReference type="PROSITE" id="PS52050">
    <property type="entry name" value="WYL"/>
    <property type="match status" value="1"/>
</dbReference>
<evidence type="ECO:0000259" key="3">
    <source>
        <dbReference type="PROSITE" id="PS51000"/>
    </source>
</evidence>
<dbReference type="Gene3D" id="1.10.10.10">
    <property type="entry name" value="Winged helix-like DNA-binding domain superfamily/Winged helix DNA-binding domain"/>
    <property type="match status" value="1"/>
</dbReference>
<dbReference type="EMBL" id="JALNMH010000011">
    <property type="protein sequence ID" value="MCK7594663.1"/>
    <property type="molecule type" value="Genomic_DNA"/>
</dbReference>
<dbReference type="InterPro" id="IPR028349">
    <property type="entry name" value="PafC-like"/>
</dbReference>
<protein>
    <submittedName>
        <fullName evidence="4">WYL domain-containing protein</fullName>
    </submittedName>
</protein>
<reference evidence="4" key="1">
    <citation type="submission" date="2022-04" db="EMBL/GenBank/DDBJ databases">
        <title>Lysobacter sp. CAU 1642 isolated from sea sand.</title>
        <authorList>
            <person name="Kim W."/>
        </authorList>
    </citation>
    <scope>NUCLEOTIDE SEQUENCE</scope>
    <source>
        <strain evidence="4">CAU 1642</strain>
    </source>
</reference>
<dbReference type="PROSITE" id="PS51000">
    <property type="entry name" value="HTH_DEOR_2"/>
    <property type="match status" value="1"/>
</dbReference>
<accession>A0ABT0GJF9</accession>
<gene>
    <name evidence="4" type="ORF">M0G41_13400</name>
</gene>
<keyword evidence="1" id="KW-0805">Transcription regulation</keyword>